<organism evidence="2 3">
    <name type="scientific">Agromyces agglutinans</name>
    <dbReference type="NCBI Taxonomy" id="2662258"/>
    <lineage>
        <taxon>Bacteria</taxon>
        <taxon>Bacillati</taxon>
        <taxon>Actinomycetota</taxon>
        <taxon>Actinomycetes</taxon>
        <taxon>Micrococcales</taxon>
        <taxon>Microbacteriaceae</taxon>
        <taxon>Agromyces</taxon>
    </lineage>
</organism>
<evidence type="ECO:0000256" key="1">
    <source>
        <dbReference type="SAM" id="Phobius"/>
    </source>
</evidence>
<keyword evidence="1" id="KW-1133">Transmembrane helix</keyword>
<gene>
    <name evidence="2" type="ORF">GE115_10210</name>
</gene>
<proteinExistence type="predicted"/>
<dbReference type="EMBL" id="WJIF01000005">
    <property type="protein sequence ID" value="MRG60237.1"/>
    <property type="molecule type" value="Genomic_DNA"/>
</dbReference>
<feature type="transmembrane region" description="Helical" evidence="1">
    <location>
        <begin position="113"/>
        <end position="139"/>
    </location>
</feature>
<name>A0A6I2F8Y5_9MICO</name>
<keyword evidence="1" id="KW-0812">Transmembrane</keyword>
<keyword evidence="1" id="KW-0472">Membrane</keyword>
<dbReference type="Proteomes" id="UP000431080">
    <property type="component" value="Unassembled WGS sequence"/>
</dbReference>
<reference evidence="2 3" key="1">
    <citation type="submission" date="2019-10" db="EMBL/GenBank/DDBJ databases">
        <authorList>
            <person name="Nie G."/>
            <person name="Ming H."/>
            <person name="Yi B."/>
        </authorList>
    </citation>
    <scope>NUCLEOTIDE SEQUENCE [LARGE SCALE GENOMIC DNA]</scope>
    <source>
        <strain evidence="2 3">CFH 90414</strain>
    </source>
</reference>
<accession>A0A6I2F8Y5</accession>
<comment type="caution">
    <text evidence="2">The sequence shown here is derived from an EMBL/GenBank/DDBJ whole genome shotgun (WGS) entry which is preliminary data.</text>
</comment>
<dbReference type="RefSeq" id="WP_153684699.1">
    <property type="nucleotide sequence ID" value="NZ_WJIF01000005.1"/>
</dbReference>
<evidence type="ECO:0000313" key="2">
    <source>
        <dbReference type="EMBL" id="MRG60237.1"/>
    </source>
</evidence>
<sequence>MPDTLARPPAASLSTLPGAALIRRIRTMLLWAIGTAFVYQGISTASKGGCPGGVTGDGGFIDANGDPTEAASMCVNLTLRPSSIVYVAIAFIVILAITRVLRASDSQSAALKTLDRAIIVIVAVTVAWTALTMLSFFAIPIDSWNGVEPFELPFTVGHVEVDVSPMQ</sequence>
<protein>
    <submittedName>
        <fullName evidence="2">Uncharacterized protein</fullName>
    </submittedName>
</protein>
<dbReference type="AlphaFoldDB" id="A0A6I2F8Y5"/>
<feature type="transmembrane region" description="Helical" evidence="1">
    <location>
        <begin position="83"/>
        <end position="101"/>
    </location>
</feature>
<evidence type="ECO:0000313" key="3">
    <source>
        <dbReference type="Proteomes" id="UP000431080"/>
    </source>
</evidence>
<keyword evidence="3" id="KW-1185">Reference proteome</keyword>